<name>A0A9Q1R4E5_9SOLA</name>
<evidence type="ECO:0000256" key="4">
    <source>
        <dbReference type="ARBA" id="ARBA00023054"/>
    </source>
</evidence>
<organism evidence="11 12">
    <name type="scientific">Anisodus acutangulus</name>
    <dbReference type="NCBI Taxonomy" id="402998"/>
    <lineage>
        <taxon>Eukaryota</taxon>
        <taxon>Viridiplantae</taxon>
        <taxon>Streptophyta</taxon>
        <taxon>Embryophyta</taxon>
        <taxon>Tracheophyta</taxon>
        <taxon>Spermatophyta</taxon>
        <taxon>Magnoliopsida</taxon>
        <taxon>eudicotyledons</taxon>
        <taxon>Gunneridae</taxon>
        <taxon>Pentapetalae</taxon>
        <taxon>asterids</taxon>
        <taxon>lamiids</taxon>
        <taxon>Solanales</taxon>
        <taxon>Solanaceae</taxon>
        <taxon>Solanoideae</taxon>
        <taxon>Hyoscyameae</taxon>
        <taxon>Anisodus</taxon>
    </lineage>
</organism>
<feature type="domain" description="Kinesin motor" evidence="10">
    <location>
        <begin position="97"/>
        <end position="433"/>
    </location>
</feature>
<evidence type="ECO:0000256" key="6">
    <source>
        <dbReference type="ARBA" id="ARBA00034488"/>
    </source>
</evidence>
<dbReference type="SMART" id="SM00129">
    <property type="entry name" value="KISc"/>
    <property type="match status" value="1"/>
</dbReference>
<keyword evidence="5 7" id="KW-0505">Motor protein</keyword>
<dbReference type="InterPro" id="IPR036961">
    <property type="entry name" value="Kinesin_motor_dom_sf"/>
</dbReference>
<keyword evidence="2 7" id="KW-0547">Nucleotide-binding</keyword>
<proteinExistence type="inferred from homology"/>
<evidence type="ECO:0000313" key="11">
    <source>
        <dbReference type="EMBL" id="KAJ8539754.1"/>
    </source>
</evidence>
<dbReference type="GO" id="GO:0003777">
    <property type="term" value="F:microtubule motor activity"/>
    <property type="evidence" value="ECO:0007669"/>
    <property type="project" value="InterPro"/>
</dbReference>
<gene>
    <name evidence="11" type="ORF">K7X08_014006</name>
</gene>
<evidence type="ECO:0000256" key="1">
    <source>
        <dbReference type="ARBA" id="ARBA00022701"/>
    </source>
</evidence>
<dbReference type="SUPFAM" id="SSF52540">
    <property type="entry name" value="P-loop containing nucleoside triphosphate hydrolases"/>
    <property type="match status" value="1"/>
</dbReference>
<dbReference type="PANTHER" id="PTHR37739:SF16">
    <property type="entry name" value="KINESIN-LIKE PROTEIN"/>
    <property type="match status" value="1"/>
</dbReference>
<feature type="coiled-coil region" evidence="8">
    <location>
        <begin position="1056"/>
        <end position="1100"/>
    </location>
</feature>
<dbReference type="PRINTS" id="PR00380">
    <property type="entry name" value="KINESINHEAVY"/>
</dbReference>
<accession>A0A9Q1R4E5</accession>
<feature type="compositionally biased region" description="Low complexity" evidence="9">
    <location>
        <begin position="1"/>
        <end position="29"/>
    </location>
</feature>
<dbReference type="GO" id="GO:0007112">
    <property type="term" value="P:male meiosis cytokinesis"/>
    <property type="evidence" value="ECO:0007669"/>
    <property type="project" value="UniProtKB-ARBA"/>
</dbReference>
<dbReference type="GO" id="GO:0055046">
    <property type="term" value="P:microgametogenesis"/>
    <property type="evidence" value="ECO:0007669"/>
    <property type="project" value="UniProtKB-ARBA"/>
</dbReference>
<dbReference type="GO" id="GO:0005524">
    <property type="term" value="F:ATP binding"/>
    <property type="evidence" value="ECO:0007669"/>
    <property type="project" value="UniProtKB-UniRule"/>
</dbReference>
<evidence type="ECO:0000256" key="3">
    <source>
        <dbReference type="ARBA" id="ARBA00022840"/>
    </source>
</evidence>
<feature type="region of interest" description="Disordered" evidence="9">
    <location>
        <begin position="1214"/>
        <end position="1277"/>
    </location>
</feature>
<comment type="caution">
    <text evidence="11">The sequence shown here is derived from an EMBL/GenBank/DDBJ whole genome shotgun (WGS) entry which is preliminary data.</text>
</comment>
<feature type="compositionally biased region" description="Basic and acidic residues" evidence="9">
    <location>
        <begin position="575"/>
        <end position="587"/>
    </location>
</feature>
<feature type="compositionally biased region" description="Basic and acidic residues" evidence="9">
    <location>
        <begin position="1220"/>
        <end position="1231"/>
    </location>
</feature>
<dbReference type="GO" id="GO:0005874">
    <property type="term" value="C:microtubule"/>
    <property type="evidence" value="ECO:0007669"/>
    <property type="project" value="UniProtKB-KW"/>
</dbReference>
<feature type="compositionally biased region" description="Basic and acidic residues" evidence="9">
    <location>
        <begin position="619"/>
        <end position="628"/>
    </location>
</feature>
<evidence type="ECO:0000256" key="7">
    <source>
        <dbReference type="PROSITE-ProRule" id="PRU00283"/>
    </source>
</evidence>
<keyword evidence="4 8" id="KW-0175">Coiled coil</keyword>
<dbReference type="Pfam" id="PF00225">
    <property type="entry name" value="Kinesin"/>
    <property type="match status" value="1"/>
</dbReference>
<evidence type="ECO:0000313" key="12">
    <source>
        <dbReference type="Proteomes" id="UP001152561"/>
    </source>
</evidence>
<dbReference type="GO" id="GO:0009524">
    <property type="term" value="C:phragmoplast"/>
    <property type="evidence" value="ECO:0007669"/>
    <property type="project" value="UniProtKB-ARBA"/>
</dbReference>
<reference evidence="12" key="1">
    <citation type="journal article" date="2023" name="Proc. Natl. Acad. Sci. U.S.A.">
        <title>Genomic and structural basis for evolution of tropane alkaloid biosynthesis.</title>
        <authorList>
            <person name="Wanga Y.-J."/>
            <person name="Taina T."/>
            <person name="Yua J.-Y."/>
            <person name="Lia J."/>
            <person name="Xua B."/>
            <person name="Chenc J."/>
            <person name="D'Auriad J.C."/>
            <person name="Huanga J.-P."/>
            <person name="Huanga S.-X."/>
        </authorList>
    </citation>
    <scope>NUCLEOTIDE SEQUENCE [LARGE SCALE GENOMIC DNA]</scope>
    <source>
        <strain evidence="12">cv. KIB-2019</strain>
    </source>
</reference>
<feature type="compositionally biased region" description="Polar residues" evidence="9">
    <location>
        <begin position="658"/>
        <end position="677"/>
    </location>
</feature>
<dbReference type="PROSITE" id="PS00411">
    <property type="entry name" value="KINESIN_MOTOR_1"/>
    <property type="match status" value="1"/>
</dbReference>
<dbReference type="InterPro" id="IPR027417">
    <property type="entry name" value="P-loop_NTPase"/>
</dbReference>
<dbReference type="InterPro" id="IPR001752">
    <property type="entry name" value="Kinesin_motor_dom"/>
</dbReference>
<comment type="similarity">
    <text evidence="6">Belongs to the TRAFAC class myosin-kinesin ATPase superfamily. Kinesin family. KIN-12 subfamily.</text>
</comment>
<feature type="binding site" evidence="7">
    <location>
        <begin position="172"/>
        <end position="179"/>
    </location>
    <ligand>
        <name>ATP</name>
        <dbReference type="ChEBI" id="CHEBI:30616"/>
    </ligand>
</feature>
<dbReference type="GO" id="GO:0008017">
    <property type="term" value="F:microtubule binding"/>
    <property type="evidence" value="ECO:0007669"/>
    <property type="project" value="InterPro"/>
</dbReference>
<feature type="compositionally biased region" description="Basic and acidic residues" evidence="9">
    <location>
        <begin position="1241"/>
        <end position="1259"/>
    </location>
</feature>
<evidence type="ECO:0000259" key="10">
    <source>
        <dbReference type="PROSITE" id="PS50067"/>
    </source>
</evidence>
<dbReference type="PANTHER" id="PTHR37739">
    <property type="entry name" value="KINESIN-LIKE PROTEIN KIN-12D"/>
    <property type="match status" value="1"/>
</dbReference>
<dbReference type="AlphaFoldDB" id="A0A9Q1R4E5"/>
<dbReference type="InterPro" id="IPR019821">
    <property type="entry name" value="Kinesin_motor_CS"/>
</dbReference>
<evidence type="ECO:0000256" key="8">
    <source>
        <dbReference type="SAM" id="Coils"/>
    </source>
</evidence>
<evidence type="ECO:0000256" key="2">
    <source>
        <dbReference type="ARBA" id="ARBA00022741"/>
    </source>
</evidence>
<protein>
    <recommendedName>
        <fullName evidence="10">Kinesin motor domain-containing protein</fullName>
    </recommendedName>
</protein>
<evidence type="ECO:0000256" key="5">
    <source>
        <dbReference type="ARBA" id="ARBA00023175"/>
    </source>
</evidence>
<dbReference type="Proteomes" id="UP001152561">
    <property type="component" value="Unassembled WGS sequence"/>
</dbReference>
<keyword evidence="12" id="KW-1185">Reference proteome</keyword>
<feature type="region of interest" description="Disordered" evidence="9">
    <location>
        <begin position="655"/>
        <end position="677"/>
    </location>
</feature>
<dbReference type="Gene3D" id="3.40.850.10">
    <property type="entry name" value="Kinesin motor domain"/>
    <property type="match status" value="1"/>
</dbReference>
<feature type="region of interest" description="Disordered" evidence="9">
    <location>
        <begin position="614"/>
        <end position="639"/>
    </location>
</feature>
<dbReference type="GO" id="GO:0007018">
    <property type="term" value="P:microtubule-based movement"/>
    <property type="evidence" value="ECO:0007669"/>
    <property type="project" value="InterPro"/>
</dbReference>
<feature type="region of interest" description="Disordered" evidence="9">
    <location>
        <begin position="574"/>
        <end position="596"/>
    </location>
</feature>
<dbReference type="EMBL" id="JAJAGQ010000016">
    <property type="protein sequence ID" value="KAJ8539754.1"/>
    <property type="molecule type" value="Genomic_DNA"/>
</dbReference>
<dbReference type="InterPro" id="IPR044986">
    <property type="entry name" value="KIF15/KIN-12"/>
</dbReference>
<dbReference type="OrthoDB" id="3176171at2759"/>
<feature type="region of interest" description="Disordered" evidence="9">
    <location>
        <begin position="1"/>
        <end position="75"/>
    </location>
</feature>
<dbReference type="FunFam" id="3.40.850.10:FF:000052">
    <property type="entry name" value="Kinesin-like protein KIN-12F"/>
    <property type="match status" value="1"/>
</dbReference>
<dbReference type="GO" id="GO:0080175">
    <property type="term" value="P:phragmoplast microtubule organization"/>
    <property type="evidence" value="ECO:0007669"/>
    <property type="project" value="UniProtKB-ARBA"/>
</dbReference>
<keyword evidence="3 7" id="KW-0067">ATP-binding</keyword>
<dbReference type="PROSITE" id="PS50067">
    <property type="entry name" value="KINESIN_MOTOR_2"/>
    <property type="match status" value="1"/>
</dbReference>
<keyword evidence="1" id="KW-0493">Microtubule</keyword>
<feature type="coiled-coil region" evidence="8">
    <location>
        <begin position="440"/>
        <end position="467"/>
    </location>
</feature>
<evidence type="ECO:0000256" key="9">
    <source>
        <dbReference type="SAM" id="MobiDB-lite"/>
    </source>
</evidence>
<sequence>MPPSSSSPNPNNYAKQKSSSSPSNPTSSSNRKHNKSSKENAPPPYHPLDLSSSPAIGLKLHKSPLPPRPPNSNHLKRKLNLESVGTENAIAGSVDSGVKVIVRMRPLTKDEEEGEVVVQKASNDSLSIAGHTFTFDSIADTQSTQVDIFQHVGAPVVENCLAGFNSSVFAYGPTGSGKTYTIWGPSNALSEENLTNDQQGLAPRVFQRLFERIEEEQIKHADKQLMYHCRCSFLEIYNEQIIDLLDPSQRNLQIREDVRTGVYVENLTEECVSSMKDVTKLLMKGVSNRRTGATSVNAESSRSHSVFTCVVESRCKSMADGISHLKRSRINLVDLAGSERQKLTGAAGERLKEAGNINKSLSQLGNLINILAEVSQTGKNRHIPYRDSKLTFLLQESLGGNAKLAMICAVSPSQSCKSETLSTLRFAQRAKAIKNKAVINEEMQDDVNVLREVIRQLREELLRMKANGYQADQAGWSVRRTLNLLEFSLNHPMNLPVDDDGDTEMEIVEEAELLGLLSGGGKENSMLGILRRTFSKGPSLVDSAVQQGEKECGCNREKGSEDTDVTMEEEVSEAVVEHESNTQRLGDDSSMEPTEDEYLLSSASDMLNQGQLEVVEDSPSEKYSERSSENSSKSLEGITDRTNLSIIHCDVSPILDSPTPSVSPRANSSRKSLGTSMLSASKKDLGDKLDTPALPFTKPSNSICLNSLTNQRNKSCFASTEHLAGSLQRGLEIIRTHRQSTSLRRSSVRFSCKPADFSAIIPVAKVDAGVQTVTEGVESFEGGSTFLCSKCKARDSLQELKDADDGSNLQLVPVNGLQLVSETGSQSSENFQIQVPKAVEKVLAGAIRREMALEDICSKQTSEITQLNRLIQQYKHERECNAIIGQTRDDKIIRLESYMDGILPKEEFLEDEFLALIHEHKLLKAKYENHPEVLSDRLALRRVREELERYRNFFDLGERDVLLEEIQDLRSQLQFYLDFSPKSSRKGNSLLQLTYPCESSVPPTLSTIEESNEESSEQKFERERIQWTETESKWISLVEELRLDLQATRTLSEKRKQELDLEKKCSEELKEAMQRAMQGHARMIEQYAELEERHIQLLARQRKVQVGIEDVKKAATKAGVRGSEFKFINALAAEISALRVDREKERNYFRDENKELQNQLRDTAEAVQAAGELLARLKEAEEHIAAAEKRAIHAEQEASEAYRQIEKLKKKHEINSLNHLSEEPRLPKDTSEPVYDNPETGDERWREEFAPFYSTKEEDQPNFGEPSWFSGYDRCNV</sequence>